<evidence type="ECO:0000256" key="9">
    <source>
        <dbReference type="ARBA" id="ARBA00025413"/>
    </source>
</evidence>
<evidence type="ECO:0000256" key="4">
    <source>
        <dbReference type="ARBA" id="ARBA00022792"/>
    </source>
</evidence>
<dbReference type="OrthoDB" id="5576752at2759"/>
<evidence type="ECO:0000313" key="12">
    <source>
        <dbReference type="EMBL" id="PWN22455.1"/>
    </source>
</evidence>
<evidence type="ECO:0000256" key="6">
    <source>
        <dbReference type="ARBA" id="ARBA00023128"/>
    </source>
</evidence>
<name>A0A316UH00_9BASI</name>
<keyword evidence="13" id="KW-1185">Reference proteome</keyword>
<sequence length="105" mass="11435">MSGGNYVRGLIGFVGVMGAGYGIMKWTTPTDEEFYNKLSPELKKQVDSHRQAAARKAAFAEQLEASSFSWIPFLPTKKAKQSADADAPVWATQAAQKARDSTPPQ</sequence>
<dbReference type="Pfam" id="PF07960">
    <property type="entry name" value="CBP4"/>
    <property type="match status" value="1"/>
</dbReference>
<dbReference type="PANTHER" id="PTHR28202">
    <property type="entry name" value="ASSEMBLY FACTOR CBP4"/>
    <property type="match status" value="1"/>
</dbReference>
<dbReference type="STRING" id="1684307.A0A316UH00"/>
<evidence type="ECO:0000256" key="3">
    <source>
        <dbReference type="ARBA" id="ARBA00022692"/>
    </source>
</evidence>
<evidence type="ECO:0000256" key="10">
    <source>
        <dbReference type="RuleBase" id="RU368005"/>
    </source>
</evidence>
<dbReference type="GeneID" id="37016581"/>
<evidence type="ECO:0000256" key="5">
    <source>
        <dbReference type="ARBA" id="ARBA00022989"/>
    </source>
</evidence>
<evidence type="ECO:0000256" key="7">
    <source>
        <dbReference type="ARBA" id="ARBA00023136"/>
    </source>
</evidence>
<dbReference type="RefSeq" id="XP_025349615.1">
    <property type="nucleotide sequence ID" value="XM_025494847.1"/>
</dbReference>
<dbReference type="InterPro" id="IPR012420">
    <property type="entry name" value="Cbp4"/>
</dbReference>
<reference evidence="12 13" key="1">
    <citation type="journal article" date="2018" name="Mol. Biol. Evol.">
        <title>Broad Genomic Sampling Reveals a Smut Pathogenic Ancestry of the Fungal Clade Ustilaginomycotina.</title>
        <authorList>
            <person name="Kijpornyongpan T."/>
            <person name="Mondo S.J."/>
            <person name="Barry K."/>
            <person name="Sandor L."/>
            <person name="Lee J."/>
            <person name="Lipzen A."/>
            <person name="Pangilinan J."/>
            <person name="LaButti K."/>
            <person name="Hainaut M."/>
            <person name="Henrissat B."/>
            <person name="Grigoriev I.V."/>
            <person name="Spatafora J.W."/>
            <person name="Aime M.C."/>
        </authorList>
    </citation>
    <scope>NUCLEOTIDE SEQUENCE [LARGE SCALE GENOMIC DNA]</scope>
    <source>
        <strain evidence="12 13">MCA 4718</strain>
    </source>
</reference>
<gene>
    <name evidence="12" type="ORF">BCV69DRAFT_311259</name>
</gene>
<comment type="function">
    <text evidence="9 10">Essential for the assembly of ubiquinol-cytochrome c reductase. It has a direct effect on the correct occurrence of the Rieske protein, core 4, core 5 and apocytochrome b.</text>
</comment>
<evidence type="ECO:0000256" key="2">
    <source>
        <dbReference type="ARBA" id="ARBA00006780"/>
    </source>
</evidence>
<dbReference type="AlphaFoldDB" id="A0A316UH00"/>
<keyword evidence="7" id="KW-0472">Membrane</keyword>
<keyword evidence="8 10" id="KW-0143">Chaperone</keyword>
<dbReference type="PANTHER" id="PTHR28202:SF1">
    <property type="entry name" value="ASSEMBLY FACTOR CBP4"/>
    <property type="match status" value="1"/>
</dbReference>
<keyword evidence="3" id="KW-0812">Transmembrane</keyword>
<protein>
    <recommendedName>
        <fullName evidence="10">Cytochrome b mRNA-processing protein 4</fullName>
    </recommendedName>
</protein>
<feature type="region of interest" description="Disordered" evidence="11">
    <location>
        <begin position="81"/>
        <end position="105"/>
    </location>
</feature>
<evidence type="ECO:0000256" key="1">
    <source>
        <dbReference type="ARBA" id="ARBA00004434"/>
    </source>
</evidence>
<organism evidence="12 13">
    <name type="scientific">Pseudomicrostroma glucosiphilum</name>
    <dbReference type="NCBI Taxonomy" id="1684307"/>
    <lineage>
        <taxon>Eukaryota</taxon>
        <taxon>Fungi</taxon>
        <taxon>Dikarya</taxon>
        <taxon>Basidiomycota</taxon>
        <taxon>Ustilaginomycotina</taxon>
        <taxon>Exobasidiomycetes</taxon>
        <taxon>Microstromatales</taxon>
        <taxon>Microstromatales incertae sedis</taxon>
        <taxon>Pseudomicrostroma</taxon>
    </lineage>
</organism>
<comment type="similarity">
    <text evidence="2 10">Belongs to the CBP4 family.</text>
</comment>
<dbReference type="GO" id="GO:0034551">
    <property type="term" value="P:mitochondrial respiratory chain complex III assembly"/>
    <property type="evidence" value="ECO:0007669"/>
    <property type="project" value="TreeGrafter"/>
</dbReference>
<dbReference type="EMBL" id="KZ819323">
    <property type="protein sequence ID" value="PWN22455.1"/>
    <property type="molecule type" value="Genomic_DNA"/>
</dbReference>
<dbReference type="GO" id="GO:0005743">
    <property type="term" value="C:mitochondrial inner membrane"/>
    <property type="evidence" value="ECO:0007669"/>
    <property type="project" value="UniProtKB-SubCell"/>
</dbReference>
<comment type="subcellular location">
    <subcellularLocation>
        <location evidence="1 10">Mitochondrion inner membrane</location>
        <topology evidence="1 10">Single-pass membrane protein</topology>
    </subcellularLocation>
</comment>
<evidence type="ECO:0000256" key="11">
    <source>
        <dbReference type="SAM" id="MobiDB-lite"/>
    </source>
</evidence>
<accession>A0A316UH00</accession>
<proteinExistence type="inferred from homology"/>
<dbReference type="Proteomes" id="UP000245942">
    <property type="component" value="Unassembled WGS sequence"/>
</dbReference>
<keyword evidence="4 10" id="KW-0999">Mitochondrion inner membrane</keyword>
<keyword evidence="5" id="KW-1133">Transmembrane helix</keyword>
<evidence type="ECO:0000313" key="13">
    <source>
        <dbReference type="Proteomes" id="UP000245942"/>
    </source>
</evidence>
<keyword evidence="6 10" id="KW-0496">Mitochondrion</keyword>
<evidence type="ECO:0000256" key="8">
    <source>
        <dbReference type="ARBA" id="ARBA00023186"/>
    </source>
</evidence>